<evidence type="ECO:0000259" key="8">
    <source>
        <dbReference type="Pfam" id="PF01545"/>
    </source>
</evidence>
<comment type="similarity">
    <text evidence="2">Belongs to the cation diffusion facilitator (CDF) transporter (TC 2.A.4) family.</text>
</comment>
<dbReference type="InterPro" id="IPR036837">
    <property type="entry name" value="Cation_efflux_CTD_sf"/>
</dbReference>
<evidence type="ECO:0000313" key="11">
    <source>
        <dbReference type="Proteomes" id="UP000721415"/>
    </source>
</evidence>
<dbReference type="Pfam" id="PF16916">
    <property type="entry name" value="ZT_dimer"/>
    <property type="match status" value="1"/>
</dbReference>
<name>A0ABS0LSQ9_9LACT</name>
<accession>A0ABS0LSQ9</accession>
<gene>
    <name evidence="10" type="ORF">HZY91_10040</name>
</gene>
<feature type="transmembrane region" description="Helical" evidence="7">
    <location>
        <begin position="159"/>
        <end position="178"/>
    </location>
</feature>
<dbReference type="PANTHER" id="PTHR43840">
    <property type="entry name" value="MITOCHONDRIAL METAL TRANSPORTER 1-RELATED"/>
    <property type="match status" value="1"/>
</dbReference>
<keyword evidence="11" id="KW-1185">Reference proteome</keyword>
<feature type="transmembrane region" description="Helical" evidence="7">
    <location>
        <begin position="87"/>
        <end position="106"/>
    </location>
</feature>
<reference evidence="10 11" key="1">
    <citation type="submission" date="2020-07" db="EMBL/GenBank/DDBJ databases">
        <title>Facklamia lactis sp. nov., isolated from raw milk.</title>
        <authorList>
            <person name="Doll E.V."/>
            <person name="Huptas C."/>
            <person name="Staib L."/>
            <person name="Wenning M."/>
            <person name="Scherer S."/>
        </authorList>
    </citation>
    <scope>NUCLEOTIDE SEQUENCE [LARGE SCALE GENOMIC DNA]</scope>
    <source>
        <strain evidence="10 11">DSM 111018</strain>
    </source>
</reference>
<dbReference type="InterPro" id="IPR050291">
    <property type="entry name" value="CDF_Transporter"/>
</dbReference>
<comment type="caution">
    <text evidence="10">The sequence shown here is derived from an EMBL/GenBank/DDBJ whole genome shotgun (WGS) entry which is preliminary data.</text>
</comment>
<dbReference type="NCBIfam" id="TIGR01297">
    <property type="entry name" value="CDF"/>
    <property type="match status" value="1"/>
</dbReference>
<dbReference type="InterPro" id="IPR058533">
    <property type="entry name" value="Cation_efflux_TM"/>
</dbReference>
<keyword evidence="3" id="KW-0813">Transport</keyword>
<dbReference type="InterPro" id="IPR002524">
    <property type="entry name" value="Cation_efflux"/>
</dbReference>
<evidence type="ECO:0000256" key="3">
    <source>
        <dbReference type="ARBA" id="ARBA00022448"/>
    </source>
</evidence>
<evidence type="ECO:0000313" key="10">
    <source>
        <dbReference type="EMBL" id="MBG9987205.1"/>
    </source>
</evidence>
<feature type="transmembrane region" description="Helical" evidence="7">
    <location>
        <begin position="118"/>
        <end position="138"/>
    </location>
</feature>
<protein>
    <submittedName>
        <fullName evidence="10">Cation transporter</fullName>
    </submittedName>
</protein>
<dbReference type="EMBL" id="JACBXQ010000006">
    <property type="protein sequence ID" value="MBG9987205.1"/>
    <property type="molecule type" value="Genomic_DNA"/>
</dbReference>
<dbReference type="RefSeq" id="WP_197116115.1">
    <property type="nucleotide sequence ID" value="NZ_JACBXQ010000006.1"/>
</dbReference>
<evidence type="ECO:0000256" key="6">
    <source>
        <dbReference type="ARBA" id="ARBA00023136"/>
    </source>
</evidence>
<dbReference type="Gene3D" id="3.30.70.1350">
    <property type="entry name" value="Cation efflux protein, cytoplasmic domain"/>
    <property type="match status" value="1"/>
</dbReference>
<organism evidence="10 11">
    <name type="scientific">Facklamia lactis</name>
    <dbReference type="NCBI Taxonomy" id="2749967"/>
    <lineage>
        <taxon>Bacteria</taxon>
        <taxon>Bacillati</taxon>
        <taxon>Bacillota</taxon>
        <taxon>Bacilli</taxon>
        <taxon>Lactobacillales</taxon>
        <taxon>Aerococcaceae</taxon>
        <taxon>Facklamia</taxon>
    </lineage>
</organism>
<comment type="subcellular location">
    <subcellularLocation>
        <location evidence="1">Membrane</location>
        <topology evidence="1">Multi-pass membrane protein</topology>
    </subcellularLocation>
</comment>
<dbReference type="Pfam" id="PF01545">
    <property type="entry name" value="Cation_efflux"/>
    <property type="match status" value="1"/>
</dbReference>
<proteinExistence type="inferred from homology"/>
<sequence length="290" mass="31837">MNKQSNNSLSYASHGASLGIFVYIILAISKLMVGYLFKSTSLQADGLNNFSDIIASASVWIGLKIAQKPADRNHKFGHEKYEVLSSFIVALLMLIIGMQVISNGLIQIINNNASQTSILVVTVTIFSIITLFFTQSFLHKLATKTNSIGLRATAKDMRNDMLISIGTLLGSIGIHYGYPILDTIISLVVGILILSSAVEILKASSFTLSDGFNPQLLLEYEKTILEHSSVKSINNIRARMGGQQIYLDVTIGLDPNMSVAESHKVTEELEKALLINHQLRDIDVHVEPFE</sequence>
<evidence type="ECO:0000256" key="7">
    <source>
        <dbReference type="SAM" id="Phobius"/>
    </source>
</evidence>
<evidence type="ECO:0000256" key="4">
    <source>
        <dbReference type="ARBA" id="ARBA00022692"/>
    </source>
</evidence>
<feature type="domain" description="Cation efflux protein cytoplasmic" evidence="9">
    <location>
        <begin position="220"/>
        <end position="289"/>
    </location>
</feature>
<feature type="domain" description="Cation efflux protein transmembrane" evidence="8">
    <location>
        <begin position="18"/>
        <end position="208"/>
    </location>
</feature>
<evidence type="ECO:0000259" key="9">
    <source>
        <dbReference type="Pfam" id="PF16916"/>
    </source>
</evidence>
<evidence type="ECO:0000256" key="2">
    <source>
        <dbReference type="ARBA" id="ARBA00008114"/>
    </source>
</evidence>
<dbReference type="SUPFAM" id="SSF160240">
    <property type="entry name" value="Cation efflux protein cytoplasmic domain-like"/>
    <property type="match status" value="1"/>
</dbReference>
<evidence type="ECO:0000256" key="1">
    <source>
        <dbReference type="ARBA" id="ARBA00004141"/>
    </source>
</evidence>
<dbReference type="PANTHER" id="PTHR43840:SF50">
    <property type="entry name" value="MANGANESE EFFLUX SYSTEM PROTEIN MNES"/>
    <property type="match status" value="1"/>
</dbReference>
<dbReference type="SUPFAM" id="SSF161111">
    <property type="entry name" value="Cation efflux protein transmembrane domain-like"/>
    <property type="match status" value="1"/>
</dbReference>
<dbReference type="InterPro" id="IPR027470">
    <property type="entry name" value="Cation_efflux_CTD"/>
</dbReference>
<evidence type="ECO:0000256" key="5">
    <source>
        <dbReference type="ARBA" id="ARBA00022989"/>
    </source>
</evidence>
<dbReference type="Proteomes" id="UP000721415">
    <property type="component" value="Unassembled WGS sequence"/>
</dbReference>
<feature type="transmembrane region" description="Helical" evidence="7">
    <location>
        <begin position="12"/>
        <end position="37"/>
    </location>
</feature>
<dbReference type="Gene3D" id="1.20.1510.10">
    <property type="entry name" value="Cation efflux protein transmembrane domain"/>
    <property type="match status" value="1"/>
</dbReference>
<feature type="transmembrane region" description="Helical" evidence="7">
    <location>
        <begin position="184"/>
        <end position="201"/>
    </location>
</feature>
<keyword evidence="5 7" id="KW-1133">Transmembrane helix</keyword>
<keyword evidence="4 7" id="KW-0812">Transmembrane</keyword>
<keyword evidence="6 7" id="KW-0472">Membrane</keyword>
<dbReference type="InterPro" id="IPR027469">
    <property type="entry name" value="Cation_efflux_TMD_sf"/>
</dbReference>